<evidence type="ECO:0008006" key="5">
    <source>
        <dbReference type="Google" id="ProtNLM"/>
    </source>
</evidence>
<dbReference type="InterPro" id="IPR011250">
    <property type="entry name" value="OMP/PagP_B-barrel"/>
</dbReference>
<feature type="chain" id="PRO_5045749065" description="Outer membrane protein beta-barrel domain-containing protein" evidence="2">
    <location>
        <begin position="23"/>
        <end position="244"/>
    </location>
</feature>
<proteinExistence type="predicted"/>
<keyword evidence="4" id="KW-1185">Reference proteome</keyword>
<sequence length="244" mass="25957">MKKSATVVLPLILAMLAPCAGAQSVSPAWDAYRNKEQQPSAAPAPVQGEAQPASQTAAPVQAPTYAAPASVPPPPHGYTRPAAEPKGGFFLGAQVGKGWIYDDVDQNVAAINGGYRWQAGDVTLVGIELASGRLAETDDDGWRYGKVTYGSVGANARFNFGEGSPWFAIARLGYWSADGDGDDESDVDGGYASFGIGVDATRNFNVNLMYTNHAYATTYYYYGGYEETEINRADMVTLGVEARF</sequence>
<reference evidence="3 4" key="1">
    <citation type="submission" date="2017-10" db="EMBL/GenBank/DDBJ databases">
        <title>Whole genome sequencing of members of genus Pseudoxanthomonas.</title>
        <authorList>
            <person name="Kumar S."/>
            <person name="Bansal K."/>
            <person name="Kaur A."/>
            <person name="Patil P."/>
            <person name="Sharma S."/>
            <person name="Patil P.B."/>
        </authorList>
    </citation>
    <scope>NUCLEOTIDE SEQUENCE [LARGE SCALE GENOMIC DNA]</scope>
    <source>
        <strain evidence="3 4">DSM 17801</strain>
    </source>
</reference>
<evidence type="ECO:0000313" key="4">
    <source>
        <dbReference type="Proteomes" id="UP000788419"/>
    </source>
</evidence>
<dbReference type="SUPFAM" id="SSF56925">
    <property type="entry name" value="OMPA-like"/>
    <property type="match status" value="1"/>
</dbReference>
<dbReference type="Proteomes" id="UP000788419">
    <property type="component" value="Unassembled WGS sequence"/>
</dbReference>
<protein>
    <recommendedName>
        <fullName evidence="5">Outer membrane protein beta-barrel domain-containing protein</fullName>
    </recommendedName>
</protein>
<evidence type="ECO:0000256" key="1">
    <source>
        <dbReference type="SAM" id="MobiDB-lite"/>
    </source>
</evidence>
<organism evidence="3 4">
    <name type="scientific">Pseudoxanthomonas daejeonensis</name>
    <dbReference type="NCBI Taxonomy" id="266062"/>
    <lineage>
        <taxon>Bacteria</taxon>
        <taxon>Pseudomonadati</taxon>
        <taxon>Pseudomonadota</taxon>
        <taxon>Gammaproteobacteria</taxon>
        <taxon>Lysobacterales</taxon>
        <taxon>Lysobacteraceae</taxon>
        <taxon>Pseudoxanthomonas</taxon>
    </lineage>
</organism>
<feature type="region of interest" description="Disordered" evidence="1">
    <location>
        <begin position="32"/>
        <end position="83"/>
    </location>
</feature>
<keyword evidence="2" id="KW-0732">Signal</keyword>
<feature type="signal peptide" evidence="2">
    <location>
        <begin position="1"/>
        <end position="22"/>
    </location>
</feature>
<evidence type="ECO:0000313" key="3">
    <source>
        <dbReference type="EMBL" id="KAF1696531.1"/>
    </source>
</evidence>
<evidence type="ECO:0000256" key="2">
    <source>
        <dbReference type="SAM" id="SignalP"/>
    </source>
</evidence>
<dbReference type="EMBL" id="PDWN01000003">
    <property type="protein sequence ID" value="KAF1696531.1"/>
    <property type="molecule type" value="Genomic_DNA"/>
</dbReference>
<comment type="caution">
    <text evidence="3">The sequence shown here is derived from an EMBL/GenBank/DDBJ whole genome shotgun (WGS) entry which is preliminary data.</text>
</comment>
<accession>A0ABQ6ZAD7</accession>
<name>A0ABQ6ZAD7_9GAMM</name>
<gene>
    <name evidence="3" type="ORF">CSC65_04820</name>
</gene>
<dbReference type="RefSeq" id="WP_162408943.1">
    <property type="nucleotide sequence ID" value="NZ_PDWN01000003.1"/>
</dbReference>